<dbReference type="OrthoDB" id="6466708at2"/>
<dbReference type="GeneID" id="48851205"/>
<reference evidence="2" key="1">
    <citation type="journal article" date="2003" name="Nat. Biotechnol.">
        <title>The genome sequence of the entomopathogenic bacterium Photorhabdus luminescens.</title>
        <authorList>
            <person name="Duchaud E."/>
            <person name="Rusniok C."/>
            <person name="Frangeul L."/>
            <person name="Buchrieser C."/>
            <person name="Givaudan A."/>
            <person name="Taourit S."/>
            <person name="Bocs S."/>
            <person name="Boursaux-Eude C."/>
            <person name="Chandler M."/>
            <person name="Charles J.-F."/>
            <person name="Dassa E."/>
            <person name="Derose R."/>
            <person name="Derzelle S."/>
            <person name="Freyssinet G."/>
            <person name="Gaudriault S."/>
            <person name="Medigue C."/>
            <person name="Lanois A."/>
            <person name="Powell K."/>
            <person name="Siguier P."/>
            <person name="Vincent R."/>
            <person name="Wingate V."/>
            <person name="Zouine M."/>
            <person name="Glaser P."/>
            <person name="Boemare N."/>
            <person name="Danchin A."/>
            <person name="Kunst F."/>
        </authorList>
    </citation>
    <scope>NUCLEOTIDE SEQUENCE [LARGE SCALE GENOMIC DNA]</scope>
    <source>
        <strain evidence="2">DSM 15139 / CIP 105565 / TT01</strain>
    </source>
</reference>
<gene>
    <name evidence="1" type="ordered locus">plu2884</name>
</gene>
<accession>Q7N338</accession>
<proteinExistence type="predicted"/>
<dbReference type="RefSeq" id="WP_011147104.1">
    <property type="nucleotide sequence ID" value="NC_005126.1"/>
</dbReference>
<dbReference type="AlphaFoldDB" id="Q7N338"/>
<organism evidence="1 2">
    <name type="scientific">Photorhabdus laumondii subsp. laumondii (strain DSM 15139 / CIP 105565 / TT01)</name>
    <name type="common">Photorhabdus luminescens subsp. laumondii</name>
    <dbReference type="NCBI Taxonomy" id="243265"/>
    <lineage>
        <taxon>Bacteria</taxon>
        <taxon>Pseudomonadati</taxon>
        <taxon>Pseudomonadota</taxon>
        <taxon>Gammaproteobacteria</taxon>
        <taxon>Enterobacterales</taxon>
        <taxon>Morganellaceae</taxon>
        <taxon>Photorhabdus</taxon>
    </lineage>
</organism>
<sequence>MISLDNRKKSAQMQLRTTEFMKEQICKLADKEGISKNAVLNQALAWYMDERAKNAAQ</sequence>
<keyword evidence="2" id="KW-1185">Reference proteome</keyword>
<dbReference type="STRING" id="243265.plu2884"/>
<dbReference type="HOGENOM" id="CLU_3065104_0_0_6"/>
<dbReference type="KEGG" id="plu:plu2884"/>
<dbReference type="InterPro" id="IPR013321">
    <property type="entry name" value="Arc_rbn_hlx_hlx"/>
</dbReference>
<dbReference type="GO" id="GO:0043565">
    <property type="term" value="F:sequence-specific DNA binding"/>
    <property type="evidence" value="ECO:0007669"/>
    <property type="project" value="UniProtKB-ARBA"/>
</dbReference>
<protein>
    <submittedName>
        <fullName evidence="1">Photorhabdus luminescens subsp. laumondii TTO1 complete genome segment 10/17</fullName>
    </submittedName>
</protein>
<dbReference type="Proteomes" id="UP000002514">
    <property type="component" value="Chromosome"/>
</dbReference>
<dbReference type="GO" id="GO:0006355">
    <property type="term" value="P:regulation of DNA-templated transcription"/>
    <property type="evidence" value="ECO:0007669"/>
    <property type="project" value="InterPro"/>
</dbReference>
<evidence type="ECO:0000313" key="2">
    <source>
        <dbReference type="Proteomes" id="UP000002514"/>
    </source>
</evidence>
<dbReference type="Gene3D" id="1.10.1220.10">
    <property type="entry name" value="Met repressor-like"/>
    <property type="match status" value="1"/>
</dbReference>
<dbReference type="EMBL" id="BX571868">
    <property type="protein sequence ID" value="CAE15258.1"/>
    <property type="molecule type" value="Genomic_DNA"/>
</dbReference>
<evidence type="ECO:0000313" key="1">
    <source>
        <dbReference type="EMBL" id="CAE15258.1"/>
    </source>
</evidence>
<name>Q7N338_PHOLL</name>